<feature type="compositionally biased region" description="Low complexity" evidence="1">
    <location>
        <begin position="39"/>
        <end position="55"/>
    </location>
</feature>
<evidence type="ECO:0000256" key="1">
    <source>
        <dbReference type="SAM" id="MobiDB-lite"/>
    </source>
</evidence>
<protein>
    <submittedName>
        <fullName evidence="2">Uncharacterized protein</fullName>
    </submittedName>
</protein>
<keyword evidence="3" id="KW-1185">Reference proteome</keyword>
<feature type="region of interest" description="Disordered" evidence="1">
    <location>
        <begin position="1"/>
        <end position="192"/>
    </location>
</feature>
<feature type="compositionally biased region" description="Basic residues" evidence="1">
    <location>
        <begin position="1"/>
        <end position="17"/>
    </location>
</feature>
<reference evidence="2" key="1">
    <citation type="submission" date="2021-07" db="EMBL/GenBank/DDBJ databases">
        <title>Elsinoe batatas strain:CRI-CJ2 Genome sequencing and assembly.</title>
        <authorList>
            <person name="Huang L."/>
        </authorList>
    </citation>
    <scope>NUCLEOTIDE SEQUENCE</scope>
    <source>
        <strain evidence="2">CRI-CJ2</strain>
    </source>
</reference>
<dbReference type="Proteomes" id="UP000809789">
    <property type="component" value="Unassembled WGS sequence"/>
</dbReference>
<organism evidence="2 3">
    <name type="scientific">Elsinoe batatas</name>
    <dbReference type="NCBI Taxonomy" id="2601811"/>
    <lineage>
        <taxon>Eukaryota</taxon>
        <taxon>Fungi</taxon>
        <taxon>Dikarya</taxon>
        <taxon>Ascomycota</taxon>
        <taxon>Pezizomycotina</taxon>
        <taxon>Dothideomycetes</taxon>
        <taxon>Dothideomycetidae</taxon>
        <taxon>Myriangiales</taxon>
        <taxon>Elsinoaceae</taxon>
        <taxon>Elsinoe</taxon>
    </lineage>
</organism>
<gene>
    <name evidence="2" type="ORF">KVT40_009161</name>
</gene>
<feature type="compositionally biased region" description="Low complexity" evidence="1">
    <location>
        <begin position="206"/>
        <end position="217"/>
    </location>
</feature>
<proteinExistence type="predicted"/>
<comment type="caution">
    <text evidence="2">The sequence shown here is derived from an EMBL/GenBank/DDBJ whole genome shotgun (WGS) entry which is preliminary data.</text>
</comment>
<accession>A0A8K0KVR5</accession>
<sequence>MDPNPSRRRTMRTHQTRTRPAPAPTAPTALYPDRHSPRPRTNTASTTSTSASTLPAPFPAPTRNTGPQSPPALSHASDPFAPTHLHEPESQTEEPVFLSPHPGPSPFSSSHPLNHSLHTLNPSLHHSGHPPLAAPSFALPAPGLTSSRTKKDRAGKKPTFLTPIPPLIYLDEEEEEGEEDEEAREREGREVDKRLLQGWKDVLLSSSSNSLSTSRSSQAIRQSGTGRGSTGRGTASRARRKGHGDEQGMDEEAMRASAEEIMARMREVVDERIRGERWRWEGGGEVEVL</sequence>
<feature type="region of interest" description="Disordered" evidence="1">
    <location>
        <begin position="206"/>
        <end position="258"/>
    </location>
</feature>
<dbReference type="EMBL" id="JAESVG020000010">
    <property type="protein sequence ID" value="KAG8624185.1"/>
    <property type="molecule type" value="Genomic_DNA"/>
</dbReference>
<feature type="compositionally biased region" description="Basic and acidic residues" evidence="1">
    <location>
        <begin position="183"/>
        <end position="192"/>
    </location>
</feature>
<feature type="compositionally biased region" description="Acidic residues" evidence="1">
    <location>
        <begin position="170"/>
        <end position="182"/>
    </location>
</feature>
<evidence type="ECO:0000313" key="2">
    <source>
        <dbReference type="EMBL" id="KAG8624185.1"/>
    </source>
</evidence>
<evidence type="ECO:0000313" key="3">
    <source>
        <dbReference type="Proteomes" id="UP000809789"/>
    </source>
</evidence>
<dbReference type="AlphaFoldDB" id="A0A8K0KVR5"/>
<name>A0A8K0KVR5_9PEZI</name>
<feature type="compositionally biased region" description="Low complexity" evidence="1">
    <location>
        <begin position="130"/>
        <end position="144"/>
    </location>
</feature>